<dbReference type="Proteomes" id="UP001152795">
    <property type="component" value="Unassembled WGS sequence"/>
</dbReference>
<comment type="caution">
    <text evidence="7">The sequence shown here is derived from an EMBL/GenBank/DDBJ whole genome shotgun (WGS) entry which is preliminary data.</text>
</comment>
<keyword evidence="4" id="KW-0675">Receptor</keyword>
<comment type="subcellular location">
    <subcellularLocation>
        <location evidence="1">Cell membrane</location>
        <topology evidence="1">Multi-pass membrane protein</topology>
    </subcellularLocation>
</comment>
<reference evidence="7" key="1">
    <citation type="submission" date="2020-04" db="EMBL/GenBank/DDBJ databases">
        <authorList>
            <person name="Alioto T."/>
            <person name="Alioto T."/>
            <person name="Gomez Garrido J."/>
        </authorList>
    </citation>
    <scope>NUCLEOTIDE SEQUENCE</scope>
    <source>
        <strain evidence="7">A484AB</strain>
    </source>
</reference>
<keyword evidence="8" id="KW-1185">Reference proteome</keyword>
<dbReference type="CDD" id="cd00637">
    <property type="entry name" value="7tm_classA_rhodopsin-like"/>
    <property type="match status" value="1"/>
</dbReference>
<accession>A0A7D9ID11</accession>
<proteinExistence type="predicted"/>
<evidence type="ECO:0000256" key="6">
    <source>
        <dbReference type="ARBA" id="ARBA00023224"/>
    </source>
</evidence>
<evidence type="ECO:0000256" key="2">
    <source>
        <dbReference type="ARBA" id="ARBA00022475"/>
    </source>
</evidence>
<dbReference type="SUPFAM" id="SSF81321">
    <property type="entry name" value="Family A G protein-coupled receptor-like"/>
    <property type="match status" value="1"/>
</dbReference>
<dbReference type="PANTHER" id="PTHR24246">
    <property type="entry name" value="OLFACTORY RECEPTOR AND ADENOSINE RECEPTOR"/>
    <property type="match status" value="1"/>
</dbReference>
<evidence type="ECO:0000313" key="8">
    <source>
        <dbReference type="Proteomes" id="UP001152795"/>
    </source>
</evidence>
<gene>
    <name evidence="7" type="ORF">PACLA_8A069826</name>
</gene>
<evidence type="ECO:0000256" key="5">
    <source>
        <dbReference type="ARBA" id="ARBA00023180"/>
    </source>
</evidence>
<keyword evidence="6" id="KW-0807">Transducer</keyword>
<protein>
    <submittedName>
        <fullName evidence="7">Uncharacterized protein</fullName>
    </submittedName>
</protein>
<evidence type="ECO:0000256" key="3">
    <source>
        <dbReference type="ARBA" id="ARBA00023040"/>
    </source>
</evidence>
<dbReference type="EMBL" id="CACRXK020004566">
    <property type="protein sequence ID" value="CAB4003207.1"/>
    <property type="molecule type" value="Genomic_DNA"/>
</dbReference>
<dbReference type="Gene3D" id="1.20.1070.10">
    <property type="entry name" value="Rhodopsin 7-helix transmembrane proteins"/>
    <property type="match status" value="1"/>
</dbReference>
<keyword evidence="3" id="KW-0297">G-protein coupled receptor</keyword>
<organism evidence="7 8">
    <name type="scientific">Paramuricea clavata</name>
    <name type="common">Red gorgonian</name>
    <name type="synonym">Violescent sea-whip</name>
    <dbReference type="NCBI Taxonomy" id="317549"/>
    <lineage>
        <taxon>Eukaryota</taxon>
        <taxon>Metazoa</taxon>
        <taxon>Cnidaria</taxon>
        <taxon>Anthozoa</taxon>
        <taxon>Octocorallia</taxon>
        <taxon>Malacalcyonacea</taxon>
        <taxon>Plexauridae</taxon>
        <taxon>Paramuricea</taxon>
    </lineage>
</organism>
<sequence length="312" mass="35613">MANHTNTTEPGEYFMVGWFKYPKDLDINYDLLQLLYIIIMITSLPLNVIFLAMIIKNPGSKTWTNMSIILASICVLFLTVNSITTANQVYRIYHGDQTTLISDNVIKNVLQVTFTKYYSSAFLLALITYAMIVKPLLYKALAPKPRTMVFIILGLWLTGAGVFLMLPLFIDDDIMRTIAVLFCWIMTFVIGIMYAKILTTLRRRKRELQGTLNVAASRQGLLVIKQNSKLATTLFLYILFMVLMTLPIGTCLFLLNNCPPCNNPLTIKIILHLIPVSVSMTVLFPIHWLFGTPQYYNEIKRLASKLMTCFKH</sequence>
<keyword evidence="2" id="KW-0472">Membrane</keyword>
<dbReference type="AlphaFoldDB" id="A0A7D9ID11"/>
<evidence type="ECO:0000256" key="1">
    <source>
        <dbReference type="ARBA" id="ARBA00004651"/>
    </source>
</evidence>
<dbReference type="GO" id="GO:0004930">
    <property type="term" value="F:G protein-coupled receptor activity"/>
    <property type="evidence" value="ECO:0007669"/>
    <property type="project" value="UniProtKB-KW"/>
</dbReference>
<evidence type="ECO:0000313" key="7">
    <source>
        <dbReference type="EMBL" id="CAB4003207.1"/>
    </source>
</evidence>
<dbReference type="GO" id="GO:0005886">
    <property type="term" value="C:plasma membrane"/>
    <property type="evidence" value="ECO:0007669"/>
    <property type="project" value="UniProtKB-SubCell"/>
</dbReference>
<dbReference type="PANTHER" id="PTHR24246:SF27">
    <property type="entry name" value="ADENOSINE RECEPTOR, ISOFORM A"/>
    <property type="match status" value="1"/>
</dbReference>
<name>A0A7D9ID11_PARCT</name>
<evidence type="ECO:0000256" key="4">
    <source>
        <dbReference type="ARBA" id="ARBA00023170"/>
    </source>
</evidence>
<keyword evidence="5" id="KW-0325">Glycoprotein</keyword>
<keyword evidence="2" id="KW-1003">Cell membrane</keyword>